<feature type="region of interest" description="Disordered" evidence="1">
    <location>
        <begin position="68"/>
        <end position="88"/>
    </location>
</feature>
<evidence type="ECO:0000256" key="1">
    <source>
        <dbReference type="SAM" id="MobiDB-lite"/>
    </source>
</evidence>
<keyword evidence="3" id="KW-1185">Reference proteome</keyword>
<dbReference type="AlphaFoldDB" id="A0AAD8Q2X8"/>
<dbReference type="EMBL" id="JAHLJV010000017">
    <property type="protein sequence ID" value="KAK1594967.1"/>
    <property type="molecule type" value="Genomic_DNA"/>
</dbReference>
<dbReference type="RefSeq" id="XP_060416056.1">
    <property type="nucleotide sequence ID" value="XM_060559942.1"/>
</dbReference>
<comment type="caution">
    <text evidence="2">The sequence shown here is derived from an EMBL/GenBank/DDBJ whole genome shotgun (WGS) entry which is preliminary data.</text>
</comment>
<protein>
    <submittedName>
        <fullName evidence="2">Uncharacterized protein</fullName>
    </submittedName>
</protein>
<gene>
    <name evidence="2" type="ORF">LY79DRAFT_578190</name>
</gene>
<organism evidence="2 3">
    <name type="scientific">Colletotrichum navitas</name>
    <dbReference type="NCBI Taxonomy" id="681940"/>
    <lineage>
        <taxon>Eukaryota</taxon>
        <taxon>Fungi</taxon>
        <taxon>Dikarya</taxon>
        <taxon>Ascomycota</taxon>
        <taxon>Pezizomycotina</taxon>
        <taxon>Sordariomycetes</taxon>
        <taxon>Hypocreomycetidae</taxon>
        <taxon>Glomerellales</taxon>
        <taxon>Glomerellaceae</taxon>
        <taxon>Colletotrichum</taxon>
        <taxon>Colletotrichum graminicola species complex</taxon>
    </lineage>
</organism>
<proteinExistence type="predicted"/>
<name>A0AAD8Q2X8_9PEZI</name>
<reference evidence="2" key="1">
    <citation type="submission" date="2021-06" db="EMBL/GenBank/DDBJ databases">
        <title>Comparative genomics, transcriptomics and evolutionary studies reveal genomic signatures of adaptation to plant cell wall in hemibiotrophic fungi.</title>
        <authorList>
            <consortium name="DOE Joint Genome Institute"/>
            <person name="Baroncelli R."/>
            <person name="Diaz J.F."/>
            <person name="Benocci T."/>
            <person name="Peng M."/>
            <person name="Battaglia E."/>
            <person name="Haridas S."/>
            <person name="Andreopoulos W."/>
            <person name="Labutti K."/>
            <person name="Pangilinan J."/>
            <person name="Floch G.L."/>
            <person name="Makela M.R."/>
            <person name="Henrissat B."/>
            <person name="Grigoriev I.V."/>
            <person name="Crouch J.A."/>
            <person name="De Vries R.P."/>
            <person name="Sukno S.A."/>
            <person name="Thon M.R."/>
        </authorList>
    </citation>
    <scope>NUCLEOTIDE SEQUENCE</scope>
    <source>
        <strain evidence="2">CBS 125086</strain>
    </source>
</reference>
<dbReference type="Proteomes" id="UP001230504">
    <property type="component" value="Unassembled WGS sequence"/>
</dbReference>
<accession>A0AAD8Q2X8</accession>
<evidence type="ECO:0000313" key="2">
    <source>
        <dbReference type="EMBL" id="KAK1594967.1"/>
    </source>
</evidence>
<evidence type="ECO:0000313" key="3">
    <source>
        <dbReference type="Proteomes" id="UP001230504"/>
    </source>
</evidence>
<sequence length="153" mass="16509">MHHHHHPAGPVSQGEAPDADLVCNADADSQTGRALSMEWRRLGRVCDRLWIVQGRGRSRLTIGRPPRLCSGARENEGRGGDGPPVLQRGSAALSPIGPDLTDQTGLRGFCGFPGSVYSSKRFVTTNMVECLIAKSDASRDEEVAVWGFRAKTS</sequence>
<dbReference type="GeneID" id="85444182"/>